<dbReference type="InterPro" id="IPR036047">
    <property type="entry name" value="F-box-like_dom_sf"/>
</dbReference>
<dbReference type="SUPFAM" id="SSF81383">
    <property type="entry name" value="F-box domain"/>
    <property type="match status" value="1"/>
</dbReference>
<feature type="domain" description="F-box" evidence="1">
    <location>
        <begin position="10"/>
        <end position="55"/>
    </location>
</feature>
<dbReference type="AlphaFoldDB" id="A0A9P5VNK1"/>
<dbReference type="CDD" id="cd09917">
    <property type="entry name" value="F-box_SF"/>
    <property type="match status" value="1"/>
</dbReference>
<dbReference type="PROSITE" id="PS50181">
    <property type="entry name" value="FBOX"/>
    <property type="match status" value="1"/>
</dbReference>
<dbReference type="Pfam" id="PF12937">
    <property type="entry name" value="F-box-like"/>
    <property type="match status" value="1"/>
</dbReference>
<organism evidence="2 3">
    <name type="scientific">Podila minutissima</name>
    <dbReference type="NCBI Taxonomy" id="64525"/>
    <lineage>
        <taxon>Eukaryota</taxon>
        <taxon>Fungi</taxon>
        <taxon>Fungi incertae sedis</taxon>
        <taxon>Mucoromycota</taxon>
        <taxon>Mortierellomycotina</taxon>
        <taxon>Mortierellomycetes</taxon>
        <taxon>Mortierellales</taxon>
        <taxon>Mortierellaceae</taxon>
        <taxon>Podila</taxon>
    </lineage>
</organism>
<evidence type="ECO:0000313" key="2">
    <source>
        <dbReference type="EMBL" id="KAF9333662.1"/>
    </source>
</evidence>
<name>A0A9P5VNK1_9FUNG</name>
<reference evidence="2" key="1">
    <citation type="journal article" date="2020" name="Fungal Divers.">
        <title>Resolving the Mortierellaceae phylogeny through synthesis of multi-gene phylogenetics and phylogenomics.</title>
        <authorList>
            <person name="Vandepol N."/>
            <person name="Liber J."/>
            <person name="Desiro A."/>
            <person name="Na H."/>
            <person name="Kennedy M."/>
            <person name="Barry K."/>
            <person name="Grigoriev I.V."/>
            <person name="Miller A.N."/>
            <person name="O'Donnell K."/>
            <person name="Stajich J.E."/>
            <person name="Bonito G."/>
        </authorList>
    </citation>
    <scope>NUCLEOTIDE SEQUENCE</scope>
    <source>
        <strain evidence="2">NVP1</strain>
    </source>
</reference>
<sequence>METTPSTPPLPPIARLPTEILDLVFACLDLPSLAACVRVKRIWKDLCDPCLWSNLRINNAKRLERFLTDEAQLVLSRNVGHIRELYIIYTSVCNIFATFDTSSTTHAEDGSDKNHIHLNCTDLQTLYIVLYLEPDLSCGGPWDDDEEWKFLSPGVEKAVADFIRRNPSLKKP</sequence>
<evidence type="ECO:0000259" key="1">
    <source>
        <dbReference type="PROSITE" id="PS50181"/>
    </source>
</evidence>
<dbReference type="Proteomes" id="UP000696485">
    <property type="component" value="Unassembled WGS sequence"/>
</dbReference>
<proteinExistence type="predicted"/>
<dbReference type="InterPro" id="IPR032675">
    <property type="entry name" value="LRR_dom_sf"/>
</dbReference>
<dbReference type="Gene3D" id="3.80.10.10">
    <property type="entry name" value="Ribonuclease Inhibitor"/>
    <property type="match status" value="1"/>
</dbReference>
<evidence type="ECO:0000313" key="3">
    <source>
        <dbReference type="Proteomes" id="UP000696485"/>
    </source>
</evidence>
<protein>
    <recommendedName>
        <fullName evidence="1">F-box domain-containing protein</fullName>
    </recommendedName>
</protein>
<accession>A0A9P5VNK1</accession>
<dbReference type="EMBL" id="JAAAUY010000189">
    <property type="protein sequence ID" value="KAF9333662.1"/>
    <property type="molecule type" value="Genomic_DNA"/>
</dbReference>
<dbReference type="InterPro" id="IPR001810">
    <property type="entry name" value="F-box_dom"/>
</dbReference>
<comment type="caution">
    <text evidence="2">The sequence shown here is derived from an EMBL/GenBank/DDBJ whole genome shotgun (WGS) entry which is preliminary data.</text>
</comment>
<gene>
    <name evidence="2" type="ORF">BG006_003308</name>
</gene>
<keyword evidence="3" id="KW-1185">Reference proteome</keyword>